<evidence type="ECO:0000313" key="3">
    <source>
        <dbReference type="Proteomes" id="UP001066276"/>
    </source>
</evidence>
<sequence length="158" mass="18094">MDAPLEHMIKTLPLVKKKIQKYCKDHAKSWPKEGTFQEYIVEHALTYIRSKYQKKKRKKREAILSLWWVFCDMKINVKLTEPKEAAKQVQEKPIEKALEKPSSYGLCFILPAAGYQGPVRVEQEEERTDVKGAEGTPGSRSNSSSGRPGTEEKRQGNT</sequence>
<reference evidence="2" key="1">
    <citation type="journal article" date="2022" name="bioRxiv">
        <title>Sequencing and chromosome-scale assembly of the giantPleurodeles waltlgenome.</title>
        <authorList>
            <person name="Brown T."/>
            <person name="Elewa A."/>
            <person name="Iarovenko S."/>
            <person name="Subramanian E."/>
            <person name="Araus A.J."/>
            <person name="Petzold A."/>
            <person name="Susuki M."/>
            <person name="Suzuki K.-i.T."/>
            <person name="Hayashi T."/>
            <person name="Toyoda A."/>
            <person name="Oliveira C."/>
            <person name="Osipova E."/>
            <person name="Leigh N.D."/>
            <person name="Simon A."/>
            <person name="Yun M.H."/>
        </authorList>
    </citation>
    <scope>NUCLEOTIDE SEQUENCE</scope>
    <source>
        <strain evidence="2">20211129_DDA</strain>
        <tissue evidence="2">Liver</tissue>
    </source>
</reference>
<feature type="compositionally biased region" description="Low complexity" evidence="1">
    <location>
        <begin position="136"/>
        <end position="148"/>
    </location>
</feature>
<evidence type="ECO:0000313" key="2">
    <source>
        <dbReference type="EMBL" id="KAJ1207679.1"/>
    </source>
</evidence>
<feature type="region of interest" description="Disordered" evidence="1">
    <location>
        <begin position="119"/>
        <end position="158"/>
    </location>
</feature>
<gene>
    <name evidence="2" type="ORF">NDU88_003069</name>
</gene>
<name>A0AAV7W131_PLEWA</name>
<dbReference type="Proteomes" id="UP001066276">
    <property type="component" value="Chromosome 1_2"/>
</dbReference>
<protein>
    <submittedName>
        <fullName evidence="2">Uncharacterized protein</fullName>
    </submittedName>
</protein>
<evidence type="ECO:0000256" key="1">
    <source>
        <dbReference type="SAM" id="MobiDB-lite"/>
    </source>
</evidence>
<feature type="compositionally biased region" description="Basic and acidic residues" evidence="1">
    <location>
        <begin position="149"/>
        <end position="158"/>
    </location>
</feature>
<dbReference type="EMBL" id="JANPWB010000002">
    <property type="protein sequence ID" value="KAJ1207679.1"/>
    <property type="molecule type" value="Genomic_DNA"/>
</dbReference>
<comment type="caution">
    <text evidence="2">The sequence shown here is derived from an EMBL/GenBank/DDBJ whole genome shotgun (WGS) entry which is preliminary data.</text>
</comment>
<dbReference type="AlphaFoldDB" id="A0AAV7W131"/>
<organism evidence="2 3">
    <name type="scientific">Pleurodeles waltl</name>
    <name type="common">Iberian ribbed newt</name>
    <dbReference type="NCBI Taxonomy" id="8319"/>
    <lineage>
        <taxon>Eukaryota</taxon>
        <taxon>Metazoa</taxon>
        <taxon>Chordata</taxon>
        <taxon>Craniata</taxon>
        <taxon>Vertebrata</taxon>
        <taxon>Euteleostomi</taxon>
        <taxon>Amphibia</taxon>
        <taxon>Batrachia</taxon>
        <taxon>Caudata</taxon>
        <taxon>Salamandroidea</taxon>
        <taxon>Salamandridae</taxon>
        <taxon>Pleurodelinae</taxon>
        <taxon>Pleurodeles</taxon>
    </lineage>
</organism>
<proteinExistence type="predicted"/>
<accession>A0AAV7W131</accession>
<keyword evidence="3" id="KW-1185">Reference proteome</keyword>